<dbReference type="HOGENOM" id="CLU_055174_2_2_6"/>
<dbReference type="PANTHER" id="PTHR13966:SF5">
    <property type="entry name" value="ENDONUCLEASE G, MITOCHONDRIAL"/>
    <property type="match status" value="1"/>
</dbReference>
<dbReference type="eggNOG" id="COG1864">
    <property type="taxonomic scope" value="Bacteria"/>
</dbReference>
<organism evidence="5 6">
    <name type="scientific">Thiomicrospira cyclica (strain DSM 14477 / JCM 11371 / ALM1)</name>
    <name type="common">Thioalkalimicrobium cyclicum</name>
    <dbReference type="NCBI Taxonomy" id="717773"/>
    <lineage>
        <taxon>Bacteria</taxon>
        <taxon>Pseudomonadati</taxon>
        <taxon>Pseudomonadota</taxon>
        <taxon>Gammaproteobacteria</taxon>
        <taxon>Thiotrichales</taxon>
        <taxon>Piscirickettsiaceae</taxon>
        <taxon>Thiomicrospira</taxon>
    </lineage>
</organism>
<dbReference type="EMBL" id="CP002776">
    <property type="protein sequence ID" value="AEG32440.1"/>
    <property type="molecule type" value="Genomic_DNA"/>
</dbReference>
<dbReference type="SMART" id="SM00892">
    <property type="entry name" value="Endonuclease_NS"/>
    <property type="match status" value="1"/>
</dbReference>
<feature type="domain" description="DNA/RNA non-specific endonuclease/pyrophosphatase/phosphodiesterase" evidence="4">
    <location>
        <begin position="40"/>
        <end position="248"/>
    </location>
</feature>
<dbReference type="InterPro" id="IPR001604">
    <property type="entry name" value="Endo_G_ENPP1-like_dom"/>
</dbReference>
<evidence type="ECO:0000256" key="2">
    <source>
        <dbReference type="PIRSR" id="PIRSR640255-2"/>
    </source>
</evidence>
<dbReference type="SMART" id="SM00477">
    <property type="entry name" value="NUC"/>
    <property type="match status" value="1"/>
</dbReference>
<evidence type="ECO:0000259" key="4">
    <source>
        <dbReference type="SMART" id="SM00892"/>
    </source>
</evidence>
<keyword evidence="5" id="KW-0378">Hydrolase</keyword>
<evidence type="ECO:0000313" key="6">
    <source>
        <dbReference type="Proteomes" id="UP000009232"/>
    </source>
</evidence>
<reference evidence="5 6" key="1">
    <citation type="submission" date="2011-05" db="EMBL/GenBank/DDBJ databases">
        <title>Complete sequence of Thioalkalimicrobium cyclicum ALM1.</title>
        <authorList>
            <consortium name="US DOE Joint Genome Institute"/>
            <person name="Lucas S."/>
            <person name="Han J."/>
            <person name="Lapidus A."/>
            <person name="Cheng J.-F."/>
            <person name="Goodwin L."/>
            <person name="Pitluck S."/>
            <person name="Peters L."/>
            <person name="Mikhailova N."/>
            <person name="Davenport K."/>
            <person name="Han C."/>
            <person name="Tapia R."/>
            <person name="Land M."/>
            <person name="Hauser L."/>
            <person name="Kyrpides N."/>
            <person name="Ivanova N."/>
            <person name="Pagani I."/>
            <person name="Kappler U."/>
            <person name="Woyke T."/>
        </authorList>
    </citation>
    <scope>NUCLEOTIDE SEQUENCE [LARGE SCALE GENOMIC DNA]</scope>
    <source>
        <strain evidence="6">DSM 14477 / JCM 11371 / ALM1</strain>
    </source>
</reference>
<dbReference type="InterPro" id="IPR020821">
    <property type="entry name" value="ENPP1-3/EXOG-like_nuc-like"/>
</dbReference>
<dbReference type="InterPro" id="IPR044925">
    <property type="entry name" value="His-Me_finger_sf"/>
</dbReference>
<keyword evidence="5" id="KW-0255">Endonuclease</keyword>
<dbReference type="Gene3D" id="3.40.570.10">
    <property type="entry name" value="Extracellular Endonuclease, subunit A"/>
    <property type="match status" value="1"/>
</dbReference>
<gene>
    <name evidence="5" type="ordered locus">Thicy_1683</name>
</gene>
<accession>F6DBN8</accession>
<proteinExistence type="predicted"/>
<dbReference type="AlphaFoldDB" id="F6DBN8"/>
<evidence type="ECO:0000256" key="1">
    <source>
        <dbReference type="PIRSR" id="PIRSR640255-1"/>
    </source>
</evidence>
<dbReference type="GO" id="GO:0046872">
    <property type="term" value="F:metal ion binding"/>
    <property type="evidence" value="ECO:0007669"/>
    <property type="project" value="UniProtKB-KW"/>
</dbReference>
<dbReference type="SUPFAM" id="SSF54060">
    <property type="entry name" value="His-Me finger endonucleases"/>
    <property type="match status" value="1"/>
</dbReference>
<keyword evidence="2" id="KW-0479">Metal-binding</keyword>
<evidence type="ECO:0000259" key="3">
    <source>
        <dbReference type="SMART" id="SM00477"/>
    </source>
</evidence>
<evidence type="ECO:0000313" key="5">
    <source>
        <dbReference type="EMBL" id="AEG32440.1"/>
    </source>
</evidence>
<dbReference type="STRING" id="717773.Thicy_1683"/>
<dbReference type="GO" id="GO:0016787">
    <property type="term" value="F:hydrolase activity"/>
    <property type="evidence" value="ECO:0007669"/>
    <property type="project" value="InterPro"/>
</dbReference>
<dbReference type="Proteomes" id="UP000009232">
    <property type="component" value="Chromosome"/>
</dbReference>
<protein>
    <submittedName>
        <fullName evidence="5">DNA/RNA non-specific endonuclease</fullName>
    </submittedName>
</protein>
<dbReference type="InterPro" id="IPR044929">
    <property type="entry name" value="DNA/RNA_non-sp_Endonuclease_sf"/>
</dbReference>
<dbReference type="Pfam" id="PF01223">
    <property type="entry name" value="Endonuclease_NS"/>
    <property type="match status" value="1"/>
</dbReference>
<dbReference type="PANTHER" id="PTHR13966">
    <property type="entry name" value="ENDONUCLEASE RELATED"/>
    <property type="match status" value="1"/>
</dbReference>
<dbReference type="InterPro" id="IPR040255">
    <property type="entry name" value="Non-specific_endonuclease"/>
</dbReference>
<keyword evidence="5" id="KW-0540">Nuclease</keyword>
<dbReference type="KEGG" id="tcy:Thicy_1683"/>
<sequence length="275" mass="31626">MLVIAGWYSYEHYIARPAMVFAGVPVHQDWQTQWTKRIIRNDAFMVGYSDWLGNPLWVSYQVLPRPDNAANLPRPSRFESDWRSLRCLTFVACITHDDYTGSGYDRGHLAPNHVIATRYGAQAQQQTFLMTNISPQRPDLNRRTWQRIEALAANQFSQAHGPFWVVTGPIFSDKPNFLPSSAKRIAIPDSFYKIFIQPGETADQPPKVLAFIVPQNVKGDEDLRTLVVTVREIEQRTGLNFFHQLDDGVENYIETLIDKDSWGLTQRLANQRARF</sequence>
<name>F6DBN8_THICA</name>
<feature type="active site" description="Proton acceptor" evidence="1">
    <location>
        <position position="108"/>
    </location>
</feature>
<feature type="domain" description="ENPP1-3/EXOG-like endonuclease/phosphodiesterase" evidence="3">
    <location>
        <begin position="41"/>
        <end position="248"/>
    </location>
</feature>
<dbReference type="GO" id="GO:0004519">
    <property type="term" value="F:endonuclease activity"/>
    <property type="evidence" value="ECO:0007669"/>
    <property type="project" value="UniProtKB-KW"/>
</dbReference>
<keyword evidence="6" id="KW-1185">Reference proteome</keyword>
<dbReference type="GO" id="GO:0003676">
    <property type="term" value="F:nucleic acid binding"/>
    <property type="evidence" value="ECO:0007669"/>
    <property type="project" value="InterPro"/>
</dbReference>
<feature type="binding site" evidence="2">
    <location>
        <position position="141"/>
    </location>
    <ligand>
        <name>Mg(2+)</name>
        <dbReference type="ChEBI" id="CHEBI:18420"/>
        <note>catalytic</note>
    </ligand>
</feature>